<dbReference type="InterPro" id="IPR053924">
    <property type="entry name" value="RecX_HTH_2nd"/>
</dbReference>
<comment type="subcellular location">
    <subcellularLocation>
        <location evidence="1 5">Cytoplasm</location>
    </subcellularLocation>
</comment>
<dbReference type="HAMAP" id="MF_01114">
    <property type="entry name" value="RecX"/>
    <property type="match status" value="1"/>
</dbReference>
<name>A0A2N9L5Z9_9BACT</name>
<keyword evidence="4 5" id="KW-0963">Cytoplasm</keyword>
<dbReference type="Gene3D" id="1.10.10.10">
    <property type="entry name" value="Winged helix-like DNA-binding domain superfamily/Winged helix DNA-binding domain"/>
    <property type="match status" value="2"/>
</dbReference>
<dbReference type="GO" id="GO:0006282">
    <property type="term" value="P:regulation of DNA repair"/>
    <property type="evidence" value="ECO:0007669"/>
    <property type="project" value="UniProtKB-UniRule"/>
</dbReference>
<evidence type="ECO:0000256" key="1">
    <source>
        <dbReference type="ARBA" id="ARBA00004496"/>
    </source>
</evidence>
<dbReference type="InterPro" id="IPR036388">
    <property type="entry name" value="WH-like_DNA-bd_sf"/>
</dbReference>
<gene>
    <name evidence="5 7" type="primary">recX</name>
    <name evidence="7" type="ORF">SBA5_160027</name>
</gene>
<sequence length="190" mass="21626">MVLQPKSRKPRTFLGEPALYNYAIKALGRHMRTETELRRLMATRAEPGPHGEAAIQTVLARLKDHGYLNDASYAETYARLRQENEKLGARRVRQDLQQKGIRSDLIAKTLEARYGTTNEEALARLHFVRKRIAKPTNEKETARVMRRLVAAGFSTGVIYKILRQWNVPDEELAALDNLATEDPGEGSREE</sequence>
<evidence type="ECO:0000256" key="2">
    <source>
        <dbReference type="ARBA" id="ARBA00009695"/>
    </source>
</evidence>
<feature type="domain" description="RecX second three-helical" evidence="6">
    <location>
        <begin position="69"/>
        <end position="110"/>
    </location>
</feature>
<dbReference type="GO" id="GO:0005737">
    <property type="term" value="C:cytoplasm"/>
    <property type="evidence" value="ECO:0007669"/>
    <property type="project" value="UniProtKB-SubCell"/>
</dbReference>
<organism evidence="7 8">
    <name type="scientific">Candidatus Sulfuritelmatomonas gaucii</name>
    <dbReference type="NCBI Taxonomy" id="2043161"/>
    <lineage>
        <taxon>Bacteria</taxon>
        <taxon>Pseudomonadati</taxon>
        <taxon>Acidobacteriota</taxon>
        <taxon>Terriglobia</taxon>
        <taxon>Terriglobales</taxon>
        <taxon>Acidobacteriaceae</taxon>
        <taxon>Candidatus Sulfuritelmatomonas</taxon>
    </lineage>
</organism>
<comment type="function">
    <text evidence="5">Modulates RecA activity.</text>
</comment>
<reference evidence="8" key="1">
    <citation type="submission" date="2018-02" db="EMBL/GenBank/DDBJ databases">
        <authorList>
            <person name="Hausmann B."/>
        </authorList>
    </citation>
    <scope>NUCLEOTIDE SEQUENCE [LARGE SCALE GENOMIC DNA]</scope>
    <source>
        <strain evidence="8">Peat soil MAG SbA5</strain>
    </source>
</reference>
<dbReference type="InterPro" id="IPR003783">
    <property type="entry name" value="Regulatory_RecX"/>
</dbReference>
<evidence type="ECO:0000256" key="5">
    <source>
        <dbReference type="HAMAP-Rule" id="MF_01114"/>
    </source>
</evidence>
<proteinExistence type="inferred from homology"/>
<dbReference type="Proteomes" id="UP000239735">
    <property type="component" value="Unassembled WGS sequence"/>
</dbReference>
<dbReference type="PANTHER" id="PTHR33602">
    <property type="entry name" value="REGULATORY PROTEIN RECX FAMILY PROTEIN"/>
    <property type="match status" value="1"/>
</dbReference>
<protein>
    <recommendedName>
        <fullName evidence="3 5">Regulatory protein RecX</fullName>
    </recommendedName>
</protein>
<evidence type="ECO:0000313" key="7">
    <source>
        <dbReference type="EMBL" id="SPE18543.1"/>
    </source>
</evidence>
<evidence type="ECO:0000313" key="8">
    <source>
        <dbReference type="Proteomes" id="UP000239735"/>
    </source>
</evidence>
<evidence type="ECO:0000259" key="6">
    <source>
        <dbReference type="Pfam" id="PF02631"/>
    </source>
</evidence>
<dbReference type="PANTHER" id="PTHR33602:SF1">
    <property type="entry name" value="REGULATORY PROTEIN RECX FAMILY PROTEIN"/>
    <property type="match status" value="1"/>
</dbReference>
<evidence type="ECO:0000256" key="4">
    <source>
        <dbReference type="ARBA" id="ARBA00022490"/>
    </source>
</evidence>
<accession>A0A2N9L5Z9</accession>
<comment type="similarity">
    <text evidence="2 5">Belongs to the RecX family.</text>
</comment>
<dbReference type="Pfam" id="PF02631">
    <property type="entry name" value="RecX_HTH2"/>
    <property type="match status" value="1"/>
</dbReference>
<evidence type="ECO:0000256" key="3">
    <source>
        <dbReference type="ARBA" id="ARBA00018111"/>
    </source>
</evidence>
<dbReference type="AlphaFoldDB" id="A0A2N9L5Z9"/>
<dbReference type="EMBL" id="OKRB01000068">
    <property type="protein sequence ID" value="SPE18543.1"/>
    <property type="molecule type" value="Genomic_DNA"/>
</dbReference>